<dbReference type="InterPro" id="IPR057120">
    <property type="entry name" value="Phage_TTP_2"/>
</dbReference>
<protein>
    <recommendedName>
        <fullName evidence="2">Tail tube protein</fullName>
    </recommendedName>
</protein>
<sequence>MSYNISEFKSNIGRYGIQPTNKFMTIMTAPLNINLSSFSAIADTFNTLSAERMIYLRSEQLKIPGASITASDNRRYGVGPVNKMPHNIMFNETSMSFIADKEGTIFRYFYSWINQVVDFNGSVNYNGRSSYMLGYKDDYTTDIYILVYDNYGNISKTITLYEAFPMSMNEIALDWNGTNSVMKINVNFTFSEWSIDNVNTAFGSALDLILGAFGGNLGDFTNSIDFGSFNTGPSLFSTSFNSSAPQTSTENPANT</sequence>
<dbReference type="EMBL" id="LR797022">
    <property type="protein sequence ID" value="CAB4181193.1"/>
    <property type="molecule type" value="Genomic_DNA"/>
</dbReference>
<proteinExistence type="predicted"/>
<name>A0A6J5QAV6_9CAUD</name>
<gene>
    <name evidence="1" type="ORF">UFOVP1071_16</name>
</gene>
<reference evidence="1" key="1">
    <citation type="submission" date="2020-05" db="EMBL/GenBank/DDBJ databases">
        <authorList>
            <person name="Chiriac C."/>
            <person name="Salcher M."/>
            <person name="Ghai R."/>
            <person name="Kavagutti S V."/>
        </authorList>
    </citation>
    <scope>NUCLEOTIDE SEQUENCE</scope>
</reference>
<evidence type="ECO:0000313" key="1">
    <source>
        <dbReference type="EMBL" id="CAB4181193.1"/>
    </source>
</evidence>
<dbReference type="Pfam" id="PF23849">
    <property type="entry name" value="Phage_TTP_2"/>
    <property type="match status" value="1"/>
</dbReference>
<organism evidence="1">
    <name type="scientific">uncultured Caudovirales phage</name>
    <dbReference type="NCBI Taxonomy" id="2100421"/>
    <lineage>
        <taxon>Viruses</taxon>
        <taxon>Duplodnaviria</taxon>
        <taxon>Heunggongvirae</taxon>
        <taxon>Uroviricota</taxon>
        <taxon>Caudoviricetes</taxon>
        <taxon>Peduoviridae</taxon>
        <taxon>Maltschvirus</taxon>
        <taxon>Maltschvirus maltsch</taxon>
    </lineage>
</organism>
<evidence type="ECO:0008006" key="2">
    <source>
        <dbReference type="Google" id="ProtNLM"/>
    </source>
</evidence>
<accession>A0A6J5QAV6</accession>